<dbReference type="SUPFAM" id="SSF53756">
    <property type="entry name" value="UDP-Glycosyltransferase/glycogen phosphorylase"/>
    <property type="match status" value="1"/>
</dbReference>
<dbReference type="PANTHER" id="PTHR45947:SF3">
    <property type="entry name" value="SULFOQUINOVOSYL TRANSFERASE SQD2"/>
    <property type="match status" value="1"/>
</dbReference>
<dbReference type="AlphaFoldDB" id="A0A917JBG0"/>
<dbReference type="CDD" id="cd03801">
    <property type="entry name" value="GT4_PimA-like"/>
    <property type="match status" value="1"/>
</dbReference>
<reference evidence="2" key="1">
    <citation type="journal article" date="2014" name="Int. J. Syst. Evol. Microbiol.">
        <title>Complete genome sequence of Corynebacterium casei LMG S-19264T (=DSM 44701T), isolated from a smear-ripened cheese.</title>
        <authorList>
            <consortium name="US DOE Joint Genome Institute (JGI-PGF)"/>
            <person name="Walter F."/>
            <person name="Albersmeier A."/>
            <person name="Kalinowski J."/>
            <person name="Ruckert C."/>
        </authorList>
    </citation>
    <scope>NUCLEOTIDE SEQUENCE</scope>
    <source>
        <strain evidence="2">CCM 8711</strain>
    </source>
</reference>
<evidence type="ECO:0000313" key="2">
    <source>
        <dbReference type="EMBL" id="GGI52141.1"/>
    </source>
</evidence>
<reference evidence="2" key="2">
    <citation type="submission" date="2020-09" db="EMBL/GenBank/DDBJ databases">
        <authorList>
            <person name="Sun Q."/>
            <person name="Sedlacek I."/>
        </authorList>
    </citation>
    <scope>NUCLEOTIDE SEQUENCE</scope>
    <source>
        <strain evidence="2">CCM 8711</strain>
    </source>
</reference>
<keyword evidence="3" id="KW-1185">Reference proteome</keyword>
<proteinExistence type="predicted"/>
<organism evidence="2 3">
    <name type="scientific">Mucilaginibacter galii</name>
    <dbReference type="NCBI Taxonomy" id="2005073"/>
    <lineage>
        <taxon>Bacteria</taxon>
        <taxon>Pseudomonadati</taxon>
        <taxon>Bacteroidota</taxon>
        <taxon>Sphingobacteriia</taxon>
        <taxon>Sphingobacteriales</taxon>
        <taxon>Sphingobacteriaceae</taxon>
        <taxon>Mucilaginibacter</taxon>
    </lineage>
</organism>
<comment type="caution">
    <text evidence="2">The sequence shown here is derived from an EMBL/GenBank/DDBJ whole genome shotgun (WGS) entry which is preliminary data.</text>
</comment>
<dbReference type="Gene3D" id="3.40.50.2000">
    <property type="entry name" value="Glycogen Phosphorylase B"/>
    <property type="match status" value="2"/>
</dbReference>
<dbReference type="PANTHER" id="PTHR45947">
    <property type="entry name" value="SULFOQUINOVOSYL TRANSFERASE SQD2"/>
    <property type="match status" value="1"/>
</dbReference>
<dbReference type="InterPro" id="IPR050194">
    <property type="entry name" value="Glycosyltransferase_grp1"/>
</dbReference>
<accession>A0A917JBG0</accession>
<evidence type="ECO:0000313" key="3">
    <source>
        <dbReference type="Proteomes" id="UP000662074"/>
    </source>
</evidence>
<sequence>MYKYLNNEGIKVQAWYCTDSSIKGGYDKEFGTEVKWDIPLLQGYEHHFFKNYGSYEKGKRGFFSLMNFGLIKNLFKTQKSVIVVHGWHYLTHFLVIMLGKMAGHTICLRNDVPQSHEALKVGWKQKVKKLGLKLFLFPRVNYFLYIGTQNKLFYKSYDLADNRLLFCPYAVDNDRFKLEKDMLADKISAIKGSFGIADEDKVIVFSAKYISKKRPLDLLQAFNNLQADNCWLIFVGEGELRGEMEKYIQDHDLKRVILTGFVNQSQITSYYAIANVFVMCSSFGENWGLSVNEAMNFDLPLVVSDLTGCADDLVLEGVNGYIIKTGDVAQLTDRIRKVLYQKSLTWQRSSENIVADYSYGAVAKNIVTIL</sequence>
<name>A0A917JBG0_9SPHI</name>
<gene>
    <name evidence="2" type="ORF">GCM10011425_33530</name>
</gene>
<dbReference type="GO" id="GO:0016757">
    <property type="term" value="F:glycosyltransferase activity"/>
    <property type="evidence" value="ECO:0007669"/>
    <property type="project" value="InterPro"/>
</dbReference>
<dbReference type="Proteomes" id="UP000662074">
    <property type="component" value="Unassembled WGS sequence"/>
</dbReference>
<dbReference type="Pfam" id="PF00534">
    <property type="entry name" value="Glycos_transf_1"/>
    <property type="match status" value="1"/>
</dbReference>
<dbReference type="InterPro" id="IPR001296">
    <property type="entry name" value="Glyco_trans_1"/>
</dbReference>
<feature type="domain" description="Glycosyl transferase family 1" evidence="1">
    <location>
        <begin position="190"/>
        <end position="342"/>
    </location>
</feature>
<dbReference type="EMBL" id="BMDO01000010">
    <property type="protein sequence ID" value="GGI52141.1"/>
    <property type="molecule type" value="Genomic_DNA"/>
</dbReference>
<protein>
    <recommendedName>
        <fullName evidence="1">Glycosyl transferase family 1 domain-containing protein</fullName>
    </recommendedName>
</protein>
<evidence type="ECO:0000259" key="1">
    <source>
        <dbReference type="Pfam" id="PF00534"/>
    </source>
</evidence>